<evidence type="ECO:0000256" key="3">
    <source>
        <dbReference type="ARBA" id="ARBA00022490"/>
    </source>
</evidence>
<comment type="subcellular location">
    <subcellularLocation>
        <location evidence="1 10">Cytoplasm</location>
    </subcellularLocation>
</comment>
<dbReference type="STRING" id="1802694.A2918_00725"/>
<evidence type="ECO:0000256" key="2">
    <source>
        <dbReference type="ARBA" id="ARBA00005528"/>
    </source>
</evidence>
<evidence type="ECO:0000313" key="13">
    <source>
        <dbReference type="Proteomes" id="UP000178227"/>
    </source>
</evidence>
<evidence type="ECO:0000256" key="1">
    <source>
        <dbReference type="ARBA" id="ARBA00004496"/>
    </source>
</evidence>
<dbReference type="InterPro" id="IPR006700">
    <property type="entry name" value="RsmE"/>
</dbReference>
<comment type="similarity">
    <text evidence="2 10">Belongs to the RNA methyltransferase RsmE family.</text>
</comment>
<dbReference type="AlphaFoldDB" id="A0A1F8GDX3"/>
<keyword evidence="6 10" id="KW-0808">Transferase</keyword>
<evidence type="ECO:0000256" key="6">
    <source>
        <dbReference type="ARBA" id="ARBA00022679"/>
    </source>
</evidence>
<dbReference type="Proteomes" id="UP000178227">
    <property type="component" value="Unassembled WGS sequence"/>
</dbReference>
<proteinExistence type="inferred from homology"/>
<dbReference type="InterPro" id="IPR029028">
    <property type="entry name" value="Alpha/beta_knot_MTases"/>
</dbReference>
<dbReference type="GO" id="GO:0005737">
    <property type="term" value="C:cytoplasm"/>
    <property type="evidence" value="ECO:0007669"/>
    <property type="project" value="UniProtKB-SubCell"/>
</dbReference>
<evidence type="ECO:0000259" key="11">
    <source>
        <dbReference type="Pfam" id="PF04452"/>
    </source>
</evidence>
<dbReference type="Gene3D" id="3.40.1280.10">
    <property type="match status" value="1"/>
</dbReference>
<comment type="caution">
    <text evidence="12">The sequence shown here is derived from an EMBL/GenBank/DDBJ whole genome shotgun (WGS) entry which is preliminary data.</text>
</comment>
<keyword evidence="3 10" id="KW-0963">Cytoplasm</keyword>
<evidence type="ECO:0000256" key="10">
    <source>
        <dbReference type="PIRNR" id="PIRNR015601"/>
    </source>
</evidence>
<dbReference type="EC" id="2.1.1.193" evidence="10"/>
<protein>
    <recommendedName>
        <fullName evidence="10">Ribosomal RNA small subunit methyltransferase E</fullName>
        <ecNumber evidence="10">2.1.1.193</ecNumber>
    </recommendedName>
</protein>
<dbReference type="EMBL" id="MGKI01000001">
    <property type="protein sequence ID" value="OGN23582.1"/>
    <property type="molecule type" value="Genomic_DNA"/>
</dbReference>
<dbReference type="SUPFAM" id="SSF88697">
    <property type="entry name" value="PUA domain-like"/>
    <property type="match status" value="1"/>
</dbReference>
<comment type="function">
    <text evidence="8 10">Specifically methylates the N3 position of the uracil ring of uridine 1498 (m3U1498) in 16S rRNA. Acts on the fully assembled 30S ribosomal subunit.</text>
</comment>
<sequence length="237" mass="26344">MVKKIHRFITDFTNNAGIVMVADQSVIHQINRVLKLHPGEQVIIGKGDGLEILAKIVKTRKEAIYFEPQQNVKNENEPVRRVTLYCSILKKENFETAAQKATEVGVFKMVPIISQRTVKTDIKPERLKNIIKEASEQSGRGIVPELGEILVLEEALNIAKENNAAIFLEPSGTDFLQLGKKIKTVSVFIGPEGGWTDEEISMAKKAGFKVVSLWPLIMKAETVVAVASYLVIHSPID</sequence>
<name>A0A1F8GDX3_9BACT</name>
<dbReference type="SUPFAM" id="SSF75217">
    <property type="entry name" value="alpha/beta knot"/>
    <property type="match status" value="1"/>
</dbReference>
<keyword evidence="5 10" id="KW-0489">Methyltransferase</keyword>
<dbReference type="Pfam" id="PF04452">
    <property type="entry name" value="Methyltrans_RNA"/>
    <property type="match status" value="1"/>
</dbReference>
<dbReference type="PANTHER" id="PTHR30027">
    <property type="entry name" value="RIBOSOMAL RNA SMALL SUBUNIT METHYLTRANSFERASE E"/>
    <property type="match status" value="1"/>
</dbReference>
<dbReference type="PIRSF" id="PIRSF015601">
    <property type="entry name" value="MTase_slr0722"/>
    <property type="match status" value="1"/>
</dbReference>
<dbReference type="InterPro" id="IPR046886">
    <property type="entry name" value="RsmE_MTase_dom"/>
</dbReference>
<keyword evidence="4 10" id="KW-0698">rRNA processing</keyword>
<evidence type="ECO:0000256" key="4">
    <source>
        <dbReference type="ARBA" id="ARBA00022552"/>
    </source>
</evidence>
<reference evidence="12 13" key="1">
    <citation type="journal article" date="2016" name="Nat. Commun.">
        <title>Thousands of microbial genomes shed light on interconnected biogeochemical processes in an aquifer system.</title>
        <authorList>
            <person name="Anantharaman K."/>
            <person name="Brown C.T."/>
            <person name="Hug L.A."/>
            <person name="Sharon I."/>
            <person name="Castelle C.J."/>
            <person name="Probst A.J."/>
            <person name="Thomas B.C."/>
            <person name="Singh A."/>
            <person name="Wilkins M.J."/>
            <person name="Karaoz U."/>
            <person name="Brodie E.L."/>
            <person name="Williams K.H."/>
            <person name="Hubbard S.S."/>
            <person name="Banfield J.F."/>
        </authorList>
    </citation>
    <scope>NUCLEOTIDE SEQUENCE [LARGE SCALE GENOMIC DNA]</scope>
</reference>
<evidence type="ECO:0000313" key="12">
    <source>
        <dbReference type="EMBL" id="OGN23582.1"/>
    </source>
</evidence>
<gene>
    <name evidence="12" type="ORF">A2918_00725</name>
</gene>
<dbReference type="PANTHER" id="PTHR30027:SF3">
    <property type="entry name" value="16S RRNA (URACIL(1498)-N(3))-METHYLTRANSFERASE"/>
    <property type="match status" value="1"/>
</dbReference>
<evidence type="ECO:0000256" key="5">
    <source>
        <dbReference type="ARBA" id="ARBA00022603"/>
    </source>
</evidence>
<dbReference type="CDD" id="cd18084">
    <property type="entry name" value="RsmE-like"/>
    <property type="match status" value="1"/>
</dbReference>
<dbReference type="InterPro" id="IPR015947">
    <property type="entry name" value="PUA-like_sf"/>
</dbReference>
<organism evidence="12 13">
    <name type="scientific">Candidatus Yanofskybacteria bacterium RIFCSPLOWO2_01_FULL_42_49</name>
    <dbReference type="NCBI Taxonomy" id="1802694"/>
    <lineage>
        <taxon>Bacteria</taxon>
        <taxon>Candidatus Yanofskyibacteriota</taxon>
    </lineage>
</organism>
<keyword evidence="7 10" id="KW-0949">S-adenosyl-L-methionine</keyword>
<dbReference type="GO" id="GO:0070042">
    <property type="term" value="F:rRNA (uridine-N3-)-methyltransferase activity"/>
    <property type="evidence" value="ECO:0007669"/>
    <property type="project" value="TreeGrafter"/>
</dbReference>
<evidence type="ECO:0000256" key="9">
    <source>
        <dbReference type="ARBA" id="ARBA00047944"/>
    </source>
</evidence>
<dbReference type="GO" id="GO:0070475">
    <property type="term" value="P:rRNA base methylation"/>
    <property type="evidence" value="ECO:0007669"/>
    <property type="project" value="TreeGrafter"/>
</dbReference>
<comment type="catalytic activity">
    <reaction evidence="9 10">
        <text>uridine(1498) in 16S rRNA + S-adenosyl-L-methionine = N(3)-methyluridine(1498) in 16S rRNA + S-adenosyl-L-homocysteine + H(+)</text>
        <dbReference type="Rhea" id="RHEA:42920"/>
        <dbReference type="Rhea" id="RHEA-COMP:10283"/>
        <dbReference type="Rhea" id="RHEA-COMP:10284"/>
        <dbReference type="ChEBI" id="CHEBI:15378"/>
        <dbReference type="ChEBI" id="CHEBI:57856"/>
        <dbReference type="ChEBI" id="CHEBI:59789"/>
        <dbReference type="ChEBI" id="CHEBI:65315"/>
        <dbReference type="ChEBI" id="CHEBI:74502"/>
        <dbReference type="EC" id="2.1.1.193"/>
    </reaction>
</comment>
<evidence type="ECO:0000256" key="7">
    <source>
        <dbReference type="ARBA" id="ARBA00022691"/>
    </source>
</evidence>
<dbReference type="InterPro" id="IPR029026">
    <property type="entry name" value="tRNA_m1G_MTases_N"/>
</dbReference>
<evidence type="ECO:0000256" key="8">
    <source>
        <dbReference type="ARBA" id="ARBA00025699"/>
    </source>
</evidence>
<dbReference type="NCBIfam" id="TIGR00046">
    <property type="entry name" value="RsmE family RNA methyltransferase"/>
    <property type="match status" value="1"/>
</dbReference>
<accession>A0A1F8GDX3</accession>
<feature type="domain" description="Ribosomal RNA small subunit methyltransferase E methyltransferase" evidence="11">
    <location>
        <begin position="77"/>
        <end position="228"/>
    </location>
</feature>